<dbReference type="STRING" id="517418.Ctha_2546"/>
<evidence type="ECO:0000256" key="3">
    <source>
        <dbReference type="ARBA" id="ARBA00023004"/>
    </source>
</evidence>
<dbReference type="PANTHER" id="PTHR40261">
    <property type="match status" value="1"/>
</dbReference>
<evidence type="ECO:0000256" key="1">
    <source>
        <dbReference type="ARBA" id="ARBA00022714"/>
    </source>
</evidence>
<evidence type="ECO:0000256" key="2">
    <source>
        <dbReference type="ARBA" id="ARBA00022723"/>
    </source>
</evidence>
<dbReference type="PROSITE" id="PS51296">
    <property type="entry name" value="RIESKE"/>
    <property type="match status" value="1"/>
</dbReference>
<dbReference type="Gene3D" id="2.102.10.10">
    <property type="entry name" value="Rieske [2Fe-2S] iron-sulphur domain"/>
    <property type="match status" value="1"/>
</dbReference>
<feature type="domain" description="Rieske" evidence="5">
    <location>
        <begin position="17"/>
        <end position="122"/>
    </location>
</feature>
<keyword evidence="4" id="KW-0411">Iron-sulfur</keyword>
<reference evidence="6 7" key="1">
    <citation type="submission" date="2008-06" db="EMBL/GenBank/DDBJ databases">
        <title>Complete sequence of Chloroherpeton thalassium ATCC 35110.</title>
        <authorList>
            <consortium name="US DOE Joint Genome Institute"/>
            <person name="Lucas S."/>
            <person name="Copeland A."/>
            <person name="Lapidus A."/>
            <person name="Glavina del Rio T."/>
            <person name="Dalin E."/>
            <person name="Tice H."/>
            <person name="Bruce D."/>
            <person name="Goodwin L."/>
            <person name="Pitluck S."/>
            <person name="Schmutz J."/>
            <person name="Larimer F."/>
            <person name="Land M."/>
            <person name="Hauser L."/>
            <person name="Kyrpides N."/>
            <person name="Mikhailova N."/>
            <person name="Liu Z."/>
            <person name="Li T."/>
            <person name="Zhao F."/>
            <person name="Overmann J."/>
            <person name="Bryant D.A."/>
            <person name="Richardson P."/>
        </authorList>
    </citation>
    <scope>NUCLEOTIDE SEQUENCE [LARGE SCALE GENOMIC DNA]</scope>
    <source>
        <strain evidence="7">ATCC 35110 / GB-78</strain>
    </source>
</reference>
<keyword evidence="7" id="KW-1185">Reference proteome</keyword>
<organism evidence="6 7">
    <name type="scientific">Chloroherpeton thalassium (strain ATCC 35110 / GB-78)</name>
    <dbReference type="NCBI Taxonomy" id="517418"/>
    <lineage>
        <taxon>Bacteria</taxon>
        <taxon>Pseudomonadati</taxon>
        <taxon>Chlorobiota</taxon>
        <taxon>Chlorobiia</taxon>
        <taxon>Chlorobiales</taxon>
        <taxon>Chloroherpetonaceae</taxon>
        <taxon>Chloroherpeton</taxon>
    </lineage>
</organism>
<dbReference type="InterPro" id="IPR036922">
    <property type="entry name" value="Rieske_2Fe-2S_sf"/>
</dbReference>
<dbReference type="InterPro" id="IPR017941">
    <property type="entry name" value="Rieske_2Fe-2S"/>
</dbReference>
<dbReference type="GO" id="GO:0046872">
    <property type="term" value="F:metal ion binding"/>
    <property type="evidence" value="ECO:0007669"/>
    <property type="project" value="UniProtKB-KW"/>
</dbReference>
<dbReference type="AlphaFoldDB" id="B3QXT0"/>
<dbReference type="CDD" id="cd03467">
    <property type="entry name" value="Rieske"/>
    <property type="match status" value="1"/>
</dbReference>
<dbReference type="Proteomes" id="UP000001208">
    <property type="component" value="Chromosome"/>
</dbReference>
<dbReference type="eggNOG" id="COG2146">
    <property type="taxonomic scope" value="Bacteria"/>
</dbReference>
<keyword evidence="2" id="KW-0479">Metal-binding</keyword>
<dbReference type="GO" id="GO:0051537">
    <property type="term" value="F:2 iron, 2 sulfur cluster binding"/>
    <property type="evidence" value="ECO:0007669"/>
    <property type="project" value="UniProtKB-KW"/>
</dbReference>
<keyword evidence="3" id="KW-0408">Iron</keyword>
<evidence type="ECO:0000259" key="5">
    <source>
        <dbReference type="PROSITE" id="PS51296"/>
    </source>
</evidence>
<evidence type="ECO:0000256" key="4">
    <source>
        <dbReference type="ARBA" id="ARBA00023014"/>
    </source>
</evidence>
<name>B3QXT0_CHLT3</name>
<keyword evidence="1" id="KW-0001">2Fe-2S</keyword>
<dbReference type="Pfam" id="PF00355">
    <property type="entry name" value="Rieske"/>
    <property type="match status" value="1"/>
</dbReference>
<dbReference type="HOGENOM" id="CLU_055690_4_3_10"/>
<dbReference type="OrthoDB" id="593800at2"/>
<evidence type="ECO:0000313" key="7">
    <source>
        <dbReference type="Proteomes" id="UP000001208"/>
    </source>
</evidence>
<sequence>MNIMEVQTHSGDTTSVVAVASIADVPPGKYKNFELELDGFRQHGVLINYHGDFHAYLNVCPHAGIPLDTVDKGIFNADGSYLICRKHWALFQPETGICVSGPCPIAPLSKLVVHVENEMIYVSPKN</sequence>
<gene>
    <name evidence="6" type="ordered locus">Ctha_2546</name>
</gene>
<dbReference type="EMBL" id="CP001100">
    <property type="protein sequence ID" value="ACF14995.1"/>
    <property type="molecule type" value="Genomic_DNA"/>
</dbReference>
<dbReference type="SUPFAM" id="SSF50022">
    <property type="entry name" value="ISP domain"/>
    <property type="match status" value="1"/>
</dbReference>
<proteinExistence type="predicted"/>
<dbReference type="PANTHER" id="PTHR40261:SF1">
    <property type="entry name" value="RIESKE DOMAIN-CONTAINING PROTEIN"/>
    <property type="match status" value="1"/>
</dbReference>
<evidence type="ECO:0000313" key="6">
    <source>
        <dbReference type="EMBL" id="ACF14995.1"/>
    </source>
</evidence>
<protein>
    <submittedName>
        <fullName evidence="6">Rieske (2Fe-2S) domain protein</fullName>
    </submittedName>
</protein>
<dbReference type="KEGG" id="cts:Ctha_2546"/>
<accession>B3QXT0</accession>